<dbReference type="Proteomes" id="UP000525298">
    <property type="component" value="Unassembled WGS sequence"/>
</dbReference>
<name>A0A7W0HKB3_9BACT</name>
<dbReference type="SUPFAM" id="SSF102405">
    <property type="entry name" value="MCP/YpsA-like"/>
    <property type="match status" value="1"/>
</dbReference>
<protein>
    <recommendedName>
        <fullName evidence="3">Molybdenum carrier protein</fullName>
    </recommendedName>
</protein>
<evidence type="ECO:0000313" key="2">
    <source>
        <dbReference type="Proteomes" id="UP000525298"/>
    </source>
</evidence>
<comment type="caution">
    <text evidence="1">The sequence shown here is derived from an EMBL/GenBank/DDBJ whole genome shotgun (WGS) entry which is preliminary data.</text>
</comment>
<dbReference type="EMBL" id="JACDUS010000003">
    <property type="protein sequence ID" value="MBA2881013.1"/>
    <property type="molecule type" value="Genomic_DNA"/>
</dbReference>
<dbReference type="RefSeq" id="WP_232364683.1">
    <property type="nucleotide sequence ID" value="NZ_JACDUS010000003.1"/>
</dbReference>
<organism evidence="1 2">
    <name type="scientific">Desulfosalsimonas propionicica</name>
    <dbReference type="NCBI Taxonomy" id="332175"/>
    <lineage>
        <taxon>Bacteria</taxon>
        <taxon>Pseudomonadati</taxon>
        <taxon>Thermodesulfobacteriota</taxon>
        <taxon>Desulfobacteria</taxon>
        <taxon>Desulfobacterales</taxon>
        <taxon>Desulfosalsimonadaceae</taxon>
        <taxon>Desulfosalsimonas</taxon>
    </lineage>
</organism>
<keyword evidence="2" id="KW-1185">Reference proteome</keyword>
<gene>
    <name evidence="1" type="ORF">HNR65_001339</name>
</gene>
<dbReference type="Pfam" id="PF12694">
    <property type="entry name" value="cpYpsA"/>
    <property type="match status" value="1"/>
</dbReference>
<evidence type="ECO:0000313" key="1">
    <source>
        <dbReference type="EMBL" id="MBA2881013.1"/>
    </source>
</evidence>
<evidence type="ECO:0008006" key="3">
    <source>
        <dbReference type="Google" id="ProtNLM"/>
    </source>
</evidence>
<sequence length="276" mass="29895">MQITKIVSGGQTGADRAALDFAIEYDMDHGGWMPEGRMAEDGLIPDQYGLSELPGGGYARRTEKNVEDSDGTLIVSRGPLSGGSLLTFELAQKHGQPCVHVDLETVIVFDAAIDVYEWLRGHEVHVLNVAGPRASKDESIYELTWNLLEMVLHMDAISGAMPSAAAFFPGRGDAADSDNNLPATVDEAVNLLLERLTAKTKSRVASRPGDDLAGLKDILGEPILAEFGLDAGNPALLESCRQQAKKPDLEASGAVRVIVRKLWERLRQMGHLRVIK</sequence>
<reference evidence="1 2" key="1">
    <citation type="submission" date="2020-07" db="EMBL/GenBank/DDBJ databases">
        <title>Genomic Encyclopedia of Type Strains, Phase IV (KMG-IV): sequencing the most valuable type-strain genomes for metagenomic binning, comparative biology and taxonomic classification.</title>
        <authorList>
            <person name="Goeker M."/>
        </authorList>
    </citation>
    <scope>NUCLEOTIDE SEQUENCE [LARGE SCALE GENOMIC DNA]</scope>
    <source>
        <strain evidence="1 2">DSM 17721</strain>
    </source>
</reference>
<accession>A0A7W0HKB3</accession>
<proteinExistence type="predicted"/>
<dbReference type="AlphaFoldDB" id="A0A7W0HKB3"/>
<dbReference type="InterPro" id="IPR024755">
    <property type="entry name" value="cpYpsA"/>
</dbReference>
<dbReference type="Gene3D" id="3.40.50.450">
    <property type="match status" value="1"/>
</dbReference>